<gene>
    <name evidence="1" type="ORF">B0T25DRAFT_564734</name>
</gene>
<reference evidence="1" key="1">
    <citation type="journal article" date="2023" name="Mol. Phylogenet. Evol.">
        <title>Genome-scale phylogeny and comparative genomics of the fungal order Sordariales.</title>
        <authorList>
            <person name="Hensen N."/>
            <person name="Bonometti L."/>
            <person name="Westerberg I."/>
            <person name="Brannstrom I.O."/>
            <person name="Guillou S."/>
            <person name="Cros-Aarteil S."/>
            <person name="Calhoun S."/>
            <person name="Haridas S."/>
            <person name="Kuo A."/>
            <person name="Mondo S."/>
            <person name="Pangilinan J."/>
            <person name="Riley R."/>
            <person name="LaButti K."/>
            <person name="Andreopoulos B."/>
            <person name="Lipzen A."/>
            <person name="Chen C."/>
            <person name="Yan M."/>
            <person name="Daum C."/>
            <person name="Ng V."/>
            <person name="Clum A."/>
            <person name="Steindorff A."/>
            <person name="Ohm R.A."/>
            <person name="Martin F."/>
            <person name="Silar P."/>
            <person name="Natvig D.O."/>
            <person name="Lalanne C."/>
            <person name="Gautier V."/>
            <person name="Ament-Velasquez S.L."/>
            <person name="Kruys A."/>
            <person name="Hutchinson M.I."/>
            <person name="Powell A.J."/>
            <person name="Barry K."/>
            <person name="Miller A.N."/>
            <person name="Grigoriev I.V."/>
            <person name="Debuchy R."/>
            <person name="Gladieux P."/>
            <person name="Hiltunen Thoren M."/>
            <person name="Johannesson H."/>
        </authorList>
    </citation>
    <scope>NUCLEOTIDE SEQUENCE</scope>
    <source>
        <strain evidence="1">CBS 955.72</strain>
    </source>
</reference>
<keyword evidence="2" id="KW-1185">Reference proteome</keyword>
<sequence length="343" mass="38357">MGMLLGVAGVTKALRNGKGLRDMAVKRFEMGKNGGIAKMGNAFKGNDDVLQTILRACKKNYAPPVTAQVCGESREVALENGGDLSDYLAKLEDGKVADEEEWVELEAVNLAGAFCNDQIGDPIPLLQRTAALSKHVPSVMDGLIYSFSDGNFRLYGRQSSEFDFLSRRKEYEAVLSMVIYTCRIPPDSPRASWLALRCVRSAGRSVRCGYPSQISSPVDGTSSHHDAETTNLFTFGSDPDLLARRVRDWEERIAKTCIWRTCSLARYGNNLPADDEVWLASPTDDAETQESEEDWAAQLVFRDFDIRHRSLNKDNWWVANELKGMPVFRPVIVFRLCRRMLSS</sequence>
<organism evidence="1 2">
    <name type="scientific">Lasiosphaeria hispida</name>
    <dbReference type="NCBI Taxonomy" id="260671"/>
    <lineage>
        <taxon>Eukaryota</taxon>
        <taxon>Fungi</taxon>
        <taxon>Dikarya</taxon>
        <taxon>Ascomycota</taxon>
        <taxon>Pezizomycotina</taxon>
        <taxon>Sordariomycetes</taxon>
        <taxon>Sordariomycetidae</taxon>
        <taxon>Sordariales</taxon>
        <taxon>Lasiosphaeriaceae</taxon>
        <taxon>Lasiosphaeria</taxon>
    </lineage>
</organism>
<evidence type="ECO:0000313" key="2">
    <source>
        <dbReference type="Proteomes" id="UP001275084"/>
    </source>
</evidence>
<protein>
    <submittedName>
        <fullName evidence="1">Uncharacterized protein</fullName>
    </submittedName>
</protein>
<comment type="caution">
    <text evidence="1">The sequence shown here is derived from an EMBL/GenBank/DDBJ whole genome shotgun (WGS) entry which is preliminary data.</text>
</comment>
<accession>A0AAJ0MI30</accession>
<dbReference type="AlphaFoldDB" id="A0AAJ0MI30"/>
<dbReference type="EMBL" id="JAUIQD010000002">
    <property type="protein sequence ID" value="KAK3359751.1"/>
    <property type="molecule type" value="Genomic_DNA"/>
</dbReference>
<proteinExistence type="predicted"/>
<evidence type="ECO:0000313" key="1">
    <source>
        <dbReference type="EMBL" id="KAK3359751.1"/>
    </source>
</evidence>
<dbReference type="Proteomes" id="UP001275084">
    <property type="component" value="Unassembled WGS sequence"/>
</dbReference>
<reference evidence="1" key="2">
    <citation type="submission" date="2023-06" db="EMBL/GenBank/DDBJ databases">
        <authorList>
            <consortium name="Lawrence Berkeley National Laboratory"/>
            <person name="Haridas S."/>
            <person name="Hensen N."/>
            <person name="Bonometti L."/>
            <person name="Westerberg I."/>
            <person name="Brannstrom I.O."/>
            <person name="Guillou S."/>
            <person name="Cros-Aarteil S."/>
            <person name="Calhoun S."/>
            <person name="Kuo A."/>
            <person name="Mondo S."/>
            <person name="Pangilinan J."/>
            <person name="Riley R."/>
            <person name="Labutti K."/>
            <person name="Andreopoulos B."/>
            <person name="Lipzen A."/>
            <person name="Chen C."/>
            <person name="Yanf M."/>
            <person name="Daum C."/>
            <person name="Ng V."/>
            <person name="Clum A."/>
            <person name="Steindorff A."/>
            <person name="Ohm R."/>
            <person name="Martin F."/>
            <person name="Silar P."/>
            <person name="Natvig D."/>
            <person name="Lalanne C."/>
            <person name="Gautier V."/>
            <person name="Ament-Velasquez S.L."/>
            <person name="Kruys A."/>
            <person name="Hutchinson M.I."/>
            <person name="Powell A.J."/>
            <person name="Barry K."/>
            <person name="Miller A.N."/>
            <person name="Grigoriev I.V."/>
            <person name="Debuchy R."/>
            <person name="Gladieux P."/>
            <person name="Thoren M.H."/>
            <person name="Johannesson H."/>
        </authorList>
    </citation>
    <scope>NUCLEOTIDE SEQUENCE</scope>
    <source>
        <strain evidence="1">CBS 955.72</strain>
    </source>
</reference>
<name>A0AAJ0MI30_9PEZI</name>